<dbReference type="Pfam" id="PF23727">
    <property type="entry name" value="Beta-prop_FAM234A_B"/>
    <property type="match status" value="1"/>
</dbReference>
<dbReference type="AlphaFoldDB" id="A0A8W8L4I5"/>
<comment type="subcellular location">
    <subcellularLocation>
        <location evidence="1">Membrane</location>
        <topology evidence="1">Single-pass membrane protein</topology>
    </subcellularLocation>
</comment>
<dbReference type="GO" id="GO:0016020">
    <property type="term" value="C:membrane"/>
    <property type="evidence" value="ECO:0007669"/>
    <property type="project" value="UniProtKB-SubCell"/>
</dbReference>
<dbReference type="InterPro" id="IPR055409">
    <property type="entry name" value="Beta-prop_FAM234A_B"/>
</dbReference>
<evidence type="ECO:0000313" key="7">
    <source>
        <dbReference type="Proteomes" id="UP000005408"/>
    </source>
</evidence>
<feature type="domain" description="FAM234A/B beta-propeller" evidence="5">
    <location>
        <begin position="1"/>
        <end position="319"/>
    </location>
</feature>
<evidence type="ECO:0000256" key="3">
    <source>
        <dbReference type="ARBA" id="ARBA00022989"/>
    </source>
</evidence>
<evidence type="ECO:0000256" key="1">
    <source>
        <dbReference type="ARBA" id="ARBA00004167"/>
    </source>
</evidence>
<sequence>MALNGEDGKELWRYYTDHEIFGINCNADLNSDGVNDCLGGGRAGVFDAVNGRTGTLLWKFKDKLVKNSIMNLYTAHIIDDLDKDGILDVLAIHGGDPLSEPGSKHRLSGRIVFFSGKSGKVLSWSGVPDEKESYYSPQVLTKSDGTKLVLFGTGGETHGGGLWLLSVNDLFYHRLENAICIFSDPKKGIMTPPVLVDLNSDGEEDIVMSLFNSHVIAFNGKTYSQLWNFSIPSSESYNTPAPGYFNDDKIPDFLIKFAHGPGFPIYYFSETAILDGRNGKSLLGSPILDTMGAQASPLTISIEGYGNDVFLFWVSDCENHEGQEGKYKFVKGTNIHEQSRSDFCRLRFKSRGYSKLLAKNQHMASTGIDIYYSGKRKHLEHQGWINTTKESIDYIKSHPDIYYNFLQHQKVIGNAEKNKNISKINKIPELAERNNGVHVDKKVYYPSKNSIRTQIEIEKVQRIEKKLKLDQTNLQKIHDKAKRIKRHVGPHDDDGIQRLLSTGTLAPTTLDNTHPNYNYSIDVVFATYWFFPAKTQAILPKDQVCISEKMDDEKARLDVLSKYYGLNHDEYERVITKECLNESDHELPQDETYESQSTYNPYNIHMGQMTVYRLRLTMSCKKSKPNEHCSRVLPFEEQQWTSYMGNKGDSHWKPRFMK</sequence>
<evidence type="ECO:0000259" key="5">
    <source>
        <dbReference type="Pfam" id="PF23727"/>
    </source>
</evidence>
<dbReference type="EnsemblMetazoa" id="G26415.2">
    <property type="protein sequence ID" value="G26415.2:cds"/>
    <property type="gene ID" value="G26415"/>
</dbReference>
<protein>
    <recommendedName>
        <fullName evidence="5">FAM234A/B beta-propeller domain-containing protein</fullName>
    </recommendedName>
</protein>
<keyword evidence="7" id="KW-1185">Reference proteome</keyword>
<evidence type="ECO:0000313" key="6">
    <source>
        <dbReference type="EnsemblMetazoa" id="G26415.2:cds"/>
    </source>
</evidence>
<keyword evidence="4" id="KW-0472">Membrane</keyword>
<dbReference type="Proteomes" id="UP000005408">
    <property type="component" value="Unassembled WGS sequence"/>
</dbReference>
<keyword evidence="2" id="KW-0812">Transmembrane</keyword>
<dbReference type="InterPro" id="IPR028994">
    <property type="entry name" value="Integrin_alpha_N"/>
</dbReference>
<dbReference type="PANTHER" id="PTHR21419">
    <property type="match status" value="1"/>
</dbReference>
<name>A0A8W8L4I5_MAGGI</name>
<keyword evidence="3" id="KW-1133">Transmembrane helix</keyword>
<evidence type="ECO:0000256" key="4">
    <source>
        <dbReference type="ARBA" id="ARBA00023136"/>
    </source>
</evidence>
<dbReference type="SUPFAM" id="SSF69318">
    <property type="entry name" value="Integrin alpha N-terminal domain"/>
    <property type="match status" value="1"/>
</dbReference>
<evidence type="ECO:0000256" key="2">
    <source>
        <dbReference type="ARBA" id="ARBA00022692"/>
    </source>
</evidence>
<organism evidence="6 7">
    <name type="scientific">Magallana gigas</name>
    <name type="common">Pacific oyster</name>
    <name type="synonym">Crassostrea gigas</name>
    <dbReference type="NCBI Taxonomy" id="29159"/>
    <lineage>
        <taxon>Eukaryota</taxon>
        <taxon>Metazoa</taxon>
        <taxon>Spiralia</taxon>
        <taxon>Lophotrochozoa</taxon>
        <taxon>Mollusca</taxon>
        <taxon>Bivalvia</taxon>
        <taxon>Autobranchia</taxon>
        <taxon>Pteriomorphia</taxon>
        <taxon>Ostreida</taxon>
        <taxon>Ostreoidea</taxon>
        <taxon>Ostreidae</taxon>
        <taxon>Magallana</taxon>
    </lineage>
</organism>
<dbReference type="InterPro" id="IPR045232">
    <property type="entry name" value="FAM234"/>
</dbReference>
<dbReference type="Gene3D" id="2.130.10.10">
    <property type="entry name" value="YVTN repeat-like/Quinoprotein amine dehydrogenase"/>
    <property type="match status" value="1"/>
</dbReference>
<dbReference type="PANTHER" id="PTHR21419:SF36">
    <property type="entry name" value="PROTEIN FAM234A-LIKE"/>
    <property type="match status" value="1"/>
</dbReference>
<accession>A0A8W8L4I5</accession>
<reference evidence="6" key="1">
    <citation type="submission" date="2022-08" db="UniProtKB">
        <authorList>
            <consortium name="EnsemblMetazoa"/>
        </authorList>
    </citation>
    <scope>IDENTIFICATION</scope>
    <source>
        <strain evidence="6">05x7-T-G4-1.051#20</strain>
    </source>
</reference>
<dbReference type="InterPro" id="IPR015943">
    <property type="entry name" value="WD40/YVTN_repeat-like_dom_sf"/>
</dbReference>
<proteinExistence type="predicted"/>